<dbReference type="GO" id="GO:0016773">
    <property type="term" value="F:phosphotransferase activity, alcohol group as acceptor"/>
    <property type="evidence" value="ECO:0007669"/>
    <property type="project" value="UniProtKB-ARBA"/>
</dbReference>
<accession>A0A061ATQ9</accession>
<evidence type="ECO:0000259" key="1">
    <source>
        <dbReference type="PROSITE" id="PS50146"/>
    </source>
</evidence>
<reference evidence="2" key="1">
    <citation type="journal article" date="2014" name="Genome Announc.">
        <title>Draft genome sequence of Rhodosporidium toruloides CECT1137, an oleaginous yeast of biotechnological interest.</title>
        <authorList>
            <person name="Morin N."/>
            <person name="Calcas X."/>
            <person name="Devillers H."/>
            <person name="Durrens P."/>
            <person name="Sherman D.J."/>
            <person name="Nicaud J.-M."/>
            <person name="Neuveglise C."/>
        </authorList>
    </citation>
    <scope>NUCLEOTIDE SEQUENCE</scope>
    <source>
        <strain evidence="2">CECT1137</strain>
    </source>
</reference>
<name>A0A061ATQ9_RHOTO</name>
<dbReference type="InterPro" id="IPR001206">
    <property type="entry name" value="Diacylglycerol_kinase_cat_dom"/>
</dbReference>
<sequence>MSCNCFGTRSDALRDDHYTPLGMHNPQPTRPGDELVVLSKDGNKPVNLALTQDGLVVLKSKKGSLHSLKLSSPSSTSSRLIPYLNLLSARLSSPASTSTSKPTSELEIIVAALVPREKGKANSPLKLWILKGRVYDSHASTGNAMGMVADEESSGGESVRLKAARWCREAEERAYAGIDRSKERLYCVVNPAGGKGLAKKVWEEAVKPMLDAAGCAYDVAYTGPPGSPTHAVALARSLPLSTYSTLLSLSGDGIIHELLNGLATHSSGQGKKALRETTLCHVPCGSGNALASSLVGSEKVEDVRWSALAALKGQPIPLDLCSFVQPSTPAGTREFSFLTQAFGLMADLDLGTEHLRALGDFRFTLGYVHGALQRRTYPCTLTVEIVEADKAAIARKHNASLRSPISASVAGDDLGEDDLPPAKPWTASLPPPDVTPTVLTGLPSPSDPPLKPGWYTFDLTKKGVFFLYGGKVPLIARDVMLFPAADPNDGLIDLVLVGPMGRIEALTAMDSTNPTPSPTQKSFLSLPAVTYLKARSYHLSFPPPPPSTNGNAKGRKRGFLSVDGESKKYEEFRVEVHQGLARVRSLGAAGGAFEGQGGGGAWVGRRKIAGFD</sequence>
<dbReference type="Gene3D" id="2.60.200.40">
    <property type="match status" value="1"/>
</dbReference>
<dbReference type="SUPFAM" id="SSF111331">
    <property type="entry name" value="NAD kinase/diacylglycerol kinase-like"/>
    <property type="match status" value="1"/>
</dbReference>
<dbReference type="Pfam" id="PF00781">
    <property type="entry name" value="DAGK_cat"/>
    <property type="match status" value="1"/>
</dbReference>
<dbReference type="AlphaFoldDB" id="A0A061ATQ9"/>
<dbReference type="PANTHER" id="PTHR12358:SF31">
    <property type="entry name" value="ACYLGLYCEROL KINASE, MITOCHONDRIAL"/>
    <property type="match status" value="1"/>
</dbReference>
<dbReference type="PANTHER" id="PTHR12358">
    <property type="entry name" value="SPHINGOSINE KINASE"/>
    <property type="match status" value="1"/>
</dbReference>
<dbReference type="InterPro" id="IPR016064">
    <property type="entry name" value="NAD/diacylglycerol_kinase_sf"/>
</dbReference>
<dbReference type="GO" id="GO:0046512">
    <property type="term" value="P:sphingosine biosynthetic process"/>
    <property type="evidence" value="ECO:0007669"/>
    <property type="project" value="TreeGrafter"/>
</dbReference>
<dbReference type="PROSITE" id="PS50146">
    <property type="entry name" value="DAGK"/>
    <property type="match status" value="1"/>
</dbReference>
<dbReference type="InterPro" id="IPR017438">
    <property type="entry name" value="ATP-NAD_kinase_N"/>
</dbReference>
<dbReference type="Gene3D" id="3.40.50.10330">
    <property type="entry name" value="Probable inorganic polyphosphate/atp-NAD kinase, domain 1"/>
    <property type="match status" value="1"/>
</dbReference>
<dbReference type="SMART" id="SM00046">
    <property type="entry name" value="DAGKc"/>
    <property type="match status" value="1"/>
</dbReference>
<feature type="domain" description="DAGKc" evidence="1">
    <location>
        <begin position="180"/>
        <end position="327"/>
    </location>
</feature>
<dbReference type="GO" id="GO:0016020">
    <property type="term" value="C:membrane"/>
    <property type="evidence" value="ECO:0007669"/>
    <property type="project" value="TreeGrafter"/>
</dbReference>
<dbReference type="OrthoDB" id="3853857at2759"/>
<dbReference type="EMBL" id="LK052940">
    <property type="protein sequence ID" value="CDR40984.1"/>
    <property type="molecule type" value="Genomic_DNA"/>
</dbReference>
<evidence type="ECO:0000313" key="2">
    <source>
        <dbReference type="EMBL" id="CDR40984.1"/>
    </source>
</evidence>
<protein>
    <submittedName>
        <fullName evidence="2">RHTO0S05e10330g1_1</fullName>
    </submittedName>
</protein>
<dbReference type="InterPro" id="IPR050187">
    <property type="entry name" value="Lipid_Phosphate_FormReg"/>
</dbReference>
<gene>
    <name evidence="2" type="ORF">RHTO0S_05e10330g</name>
</gene>
<organism evidence="2">
    <name type="scientific">Rhodotorula toruloides</name>
    <name type="common">Yeast</name>
    <name type="synonym">Rhodosporidium toruloides</name>
    <dbReference type="NCBI Taxonomy" id="5286"/>
    <lineage>
        <taxon>Eukaryota</taxon>
        <taxon>Fungi</taxon>
        <taxon>Dikarya</taxon>
        <taxon>Basidiomycota</taxon>
        <taxon>Pucciniomycotina</taxon>
        <taxon>Microbotryomycetes</taxon>
        <taxon>Sporidiobolales</taxon>
        <taxon>Sporidiobolaceae</taxon>
        <taxon>Rhodotorula</taxon>
    </lineage>
</organism>
<proteinExistence type="predicted"/>
<dbReference type="GO" id="GO:0001727">
    <property type="term" value="F:lipid kinase activity"/>
    <property type="evidence" value="ECO:0007669"/>
    <property type="project" value="UniProtKB-ARBA"/>
</dbReference>
<dbReference type="GO" id="GO:0005737">
    <property type="term" value="C:cytoplasm"/>
    <property type="evidence" value="ECO:0007669"/>
    <property type="project" value="TreeGrafter"/>
</dbReference>